<name>A0A0L0SG25_ALLM3</name>
<organism evidence="2 3">
    <name type="scientific">Allomyces macrogynus (strain ATCC 38327)</name>
    <name type="common">Allomyces javanicus var. macrogynus</name>
    <dbReference type="NCBI Taxonomy" id="578462"/>
    <lineage>
        <taxon>Eukaryota</taxon>
        <taxon>Fungi</taxon>
        <taxon>Fungi incertae sedis</taxon>
        <taxon>Blastocladiomycota</taxon>
        <taxon>Blastocladiomycetes</taxon>
        <taxon>Blastocladiales</taxon>
        <taxon>Blastocladiaceae</taxon>
        <taxon>Allomyces</taxon>
    </lineage>
</organism>
<dbReference type="VEuPathDB" id="FungiDB:AMAG_06237"/>
<protein>
    <submittedName>
        <fullName evidence="2">Uncharacterized protein</fullName>
    </submittedName>
</protein>
<feature type="compositionally biased region" description="Low complexity" evidence="1">
    <location>
        <begin position="1"/>
        <end position="16"/>
    </location>
</feature>
<evidence type="ECO:0000256" key="1">
    <source>
        <dbReference type="SAM" id="MobiDB-lite"/>
    </source>
</evidence>
<sequence length="300" mass="31973">MIAPPISSTSTSDTTSVPPPPALVASLSGALLDVTNAISKLATANTALSTHQARLTQLRDLTTRAHDHVRSFYSHDQDLLKIVNDLVGVSSALTALVDGPTMSVPSYSPLPITNPPVTAANPVATPSTRTHEIRPWAGSSRGPMSDTASEYSDMSSVRYTSSVSGSASTPLVVSPKWTRGPPVAVGSSGHGNMSYPKEVDIACRLALEKTGAVLPVHSHKGRHYVAAGVLGFLTGTYSSLRSANNTISRHVREYGLDKSTGDFFPGICKVSERWYITIDAFKTHIMPHIRNSKDIWAAKE</sequence>
<gene>
    <name evidence="2" type="ORF">AMAG_06237</name>
</gene>
<reference evidence="2 3" key="1">
    <citation type="submission" date="2009-11" db="EMBL/GenBank/DDBJ databases">
        <title>Annotation of Allomyces macrogynus ATCC 38327.</title>
        <authorList>
            <consortium name="The Broad Institute Genome Sequencing Platform"/>
            <person name="Russ C."/>
            <person name="Cuomo C."/>
            <person name="Burger G."/>
            <person name="Gray M.W."/>
            <person name="Holland P.W.H."/>
            <person name="King N."/>
            <person name="Lang F.B.F."/>
            <person name="Roger A.J."/>
            <person name="Ruiz-Trillo I."/>
            <person name="Young S.K."/>
            <person name="Zeng Q."/>
            <person name="Gargeya S."/>
            <person name="Fitzgerald M."/>
            <person name="Haas B."/>
            <person name="Abouelleil A."/>
            <person name="Alvarado L."/>
            <person name="Arachchi H.M."/>
            <person name="Berlin A."/>
            <person name="Chapman S.B."/>
            <person name="Gearin G."/>
            <person name="Goldberg J."/>
            <person name="Griggs A."/>
            <person name="Gujja S."/>
            <person name="Hansen M."/>
            <person name="Heiman D."/>
            <person name="Howarth C."/>
            <person name="Larimer J."/>
            <person name="Lui A."/>
            <person name="MacDonald P.J.P."/>
            <person name="McCowen C."/>
            <person name="Montmayeur A."/>
            <person name="Murphy C."/>
            <person name="Neiman D."/>
            <person name="Pearson M."/>
            <person name="Priest M."/>
            <person name="Roberts A."/>
            <person name="Saif S."/>
            <person name="Shea T."/>
            <person name="Sisk P."/>
            <person name="Stolte C."/>
            <person name="Sykes S."/>
            <person name="Wortman J."/>
            <person name="Nusbaum C."/>
            <person name="Birren B."/>
        </authorList>
    </citation>
    <scope>NUCLEOTIDE SEQUENCE [LARGE SCALE GENOMIC DNA]</scope>
    <source>
        <strain evidence="2 3">ATCC 38327</strain>
    </source>
</reference>
<dbReference type="AlphaFoldDB" id="A0A0L0SG25"/>
<dbReference type="Proteomes" id="UP000054350">
    <property type="component" value="Unassembled WGS sequence"/>
</dbReference>
<reference evidence="2 3" key="2">
    <citation type="submission" date="2009-11" db="EMBL/GenBank/DDBJ databases">
        <title>The Genome Sequence of Allomyces macrogynus strain ATCC 38327.</title>
        <authorList>
            <consortium name="The Broad Institute Genome Sequencing Platform"/>
            <person name="Russ C."/>
            <person name="Cuomo C."/>
            <person name="Shea T."/>
            <person name="Young S.K."/>
            <person name="Zeng Q."/>
            <person name="Koehrsen M."/>
            <person name="Haas B."/>
            <person name="Borodovsky M."/>
            <person name="Guigo R."/>
            <person name="Alvarado L."/>
            <person name="Berlin A."/>
            <person name="Borenstein D."/>
            <person name="Chen Z."/>
            <person name="Engels R."/>
            <person name="Freedman E."/>
            <person name="Gellesch M."/>
            <person name="Goldberg J."/>
            <person name="Griggs A."/>
            <person name="Gujja S."/>
            <person name="Heiman D."/>
            <person name="Hepburn T."/>
            <person name="Howarth C."/>
            <person name="Jen D."/>
            <person name="Larson L."/>
            <person name="Lewis B."/>
            <person name="Mehta T."/>
            <person name="Park D."/>
            <person name="Pearson M."/>
            <person name="Roberts A."/>
            <person name="Saif S."/>
            <person name="Shenoy N."/>
            <person name="Sisk P."/>
            <person name="Stolte C."/>
            <person name="Sykes S."/>
            <person name="Walk T."/>
            <person name="White J."/>
            <person name="Yandava C."/>
            <person name="Burger G."/>
            <person name="Gray M.W."/>
            <person name="Holland P.W.H."/>
            <person name="King N."/>
            <person name="Lang F.B.F."/>
            <person name="Roger A.J."/>
            <person name="Ruiz-Trillo I."/>
            <person name="Lander E."/>
            <person name="Nusbaum C."/>
        </authorList>
    </citation>
    <scope>NUCLEOTIDE SEQUENCE [LARGE SCALE GENOMIC DNA]</scope>
    <source>
        <strain evidence="2 3">ATCC 38327</strain>
    </source>
</reference>
<evidence type="ECO:0000313" key="2">
    <source>
        <dbReference type="EMBL" id="KNE61407.1"/>
    </source>
</evidence>
<keyword evidence="3" id="KW-1185">Reference proteome</keyword>
<accession>A0A0L0SG25</accession>
<proteinExistence type="predicted"/>
<feature type="region of interest" description="Disordered" evidence="1">
    <location>
        <begin position="119"/>
        <end position="149"/>
    </location>
</feature>
<feature type="region of interest" description="Disordered" evidence="1">
    <location>
        <begin position="1"/>
        <end position="20"/>
    </location>
</feature>
<evidence type="ECO:0000313" key="3">
    <source>
        <dbReference type="Proteomes" id="UP000054350"/>
    </source>
</evidence>
<dbReference type="EMBL" id="GG745338">
    <property type="protein sequence ID" value="KNE61407.1"/>
    <property type="molecule type" value="Genomic_DNA"/>
</dbReference>
<dbReference type="OrthoDB" id="10439100at2759"/>